<evidence type="ECO:0000313" key="13">
    <source>
        <dbReference type="Proteomes" id="UP000284543"/>
    </source>
</evidence>
<dbReference type="Proteomes" id="UP000284543">
    <property type="component" value="Unassembled WGS sequence"/>
</dbReference>
<dbReference type="Gene3D" id="3.30.565.10">
    <property type="entry name" value="Histidine kinase-like ATPase, C-terminal domain"/>
    <property type="match status" value="1"/>
</dbReference>
<organism evidence="12 13">
    <name type="scientific">Enterocloster bolteae</name>
    <dbReference type="NCBI Taxonomy" id="208479"/>
    <lineage>
        <taxon>Bacteria</taxon>
        <taxon>Bacillati</taxon>
        <taxon>Bacillota</taxon>
        <taxon>Clostridia</taxon>
        <taxon>Lachnospirales</taxon>
        <taxon>Lachnospiraceae</taxon>
        <taxon>Enterocloster</taxon>
    </lineage>
</organism>
<evidence type="ECO:0000256" key="1">
    <source>
        <dbReference type="ARBA" id="ARBA00000085"/>
    </source>
</evidence>
<evidence type="ECO:0000256" key="7">
    <source>
        <dbReference type="ARBA" id="ARBA00024867"/>
    </source>
</evidence>
<dbReference type="Pfam" id="PF02518">
    <property type="entry name" value="HATPase_c"/>
    <property type="match status" value="1"/>
</dbReference>
<dbReference type="SMART" id="SM00387">
    <property type="entry name" value="HATPase_c"/>
    <property type="match status" value="1"/>
</dbReference>
<dbReference type="InterPro" id="IPR003594">
    <property type="entry name" value="HATPase_dom"/>
</dbReference>
<evidence type="ECO:0000256" key="8">
    <source>
        <dbReference type="PROSITE-ProRule" id="PRU00169"/>
    </source>
</evidence>
<evidence type="ECO:0000313" key="12">
    <source>
        <dbReference type="EMBL" id="RGV78538.1"/>
    </source>
</evidence>
<feature type="modified residue" description="4-aspartylphosphate" evidence="8">
    <location>
        <position position="872"/>
    </location>
</feature>
<gene>
    <name evidence="12" type="ORF">DWW02_02035</name>
</gene>
<dbReference type="Pfam" id="PF00072">
    <property type="entry name" value="Response_reg"/>
    <property type="match status" value="1"/>
</dbReference>
<proteinExistence type="predicted"/>
<comment type="function">
    <text evidence="7">May play the central regulatory role in sporulation. It may be an element of the effector pathway responsible for the activation of sporulation genes in response to nutritional stress. Spo0A may act in concert with spo0H (a sigma factor) to control the expression of some genes that are critical to the sporulation process.</text>
</comment>
<evidence type="ECO:0000259" key="11">
    <source>
        <dbReference type="PROSITE" id="PS50110"/>
    </source>
</evidence>
<dbReference type="PROSITE" id="PS50109">
    <property type="entry name" value="HIS_KIN"/>
    <property type="match status" value="1"/>
</dbReference>
<comment type="catalytic activity">
    <reaction evidence="1">
        <text>ATP + protein L-histidine = ADP + protein N-phospho-L-histidine.</text>
        <dbReference type="EC" id="2.7.13.3"/>
    </reaction>
</comment>
<evidence type="ECO:0000256" key="3">
    <source>
        <dbReference type="ARBA" id="ARBA00018672"/>
    </source>
</evidence>
<feature type="coiled-coil region" evidence="9">
    <location>
        <begin position="527"/>
        <end position="554"/>
    </location>
</feature>
<dbReference type="EC" id="2.7.13.3" evidence="2"/>
<dbReference type="PANTHER" id="PTHR45339">
    <property type="entry name" value="HYBRID SIGNAL TRANSDUCTION HISTIDINE KINASE J"/>
    <property type="match status" value="1"/>
</dbReference>
<dbReference type="SMART" id="SM00448">
    <property type="entry name" value="REC"/>
    <property type="match status" value="1"/>
</dbReference>
<dbReference type="EMBL" id="QRZM01000001">
    <property type="protein sequence ID" value="RGV78538.1"/>
    <property type="molecule type" value="Genomic_DNA"/>
</dbReference>
<evidence type="ECO:0000256" key="6">
    <source>
        <dbReference type="ARBA" id="ARBA00023012"/>
    </source>
</evidence>
<dbReference type="SUPFAM" id="SSF47384">
    <property type="entry name" value="Homodimeric domain of signal transducing histidine kinase"/>
    <property type="match status" value="1"/>
</dbReference>
<evidence type="ECO:0000256" key="4">
    <source>
        <dbReference type="ARBA" id="ARBA00022553"/>
    </source>
</evidence>
<keyword evidence="6" id="KW-0902">Two-component regulatory system</keyword>
<feature type="domain" description="Response regulatory" evidence="11">
    <location>
        <begin position="820"/>
        <end position="941"/>
    </location>
</feature>
<feature type="domain" description="Histidine kinase" evidence="10">
    <location>
        <begin position="567"/>
        <end position="791"/>
    </location>
</feature>
<dbReference type="Gene3D" id="1.10.287.130">
    <property type="match status" value="1"/>
</dbReference>
<dbReference type="PANTHER" id="PTHR45339:SF5">
    <property type="entry name" value="HISTIDINE KINASE"/>
    <property type="match status" value="1"/>
</dbReference>
<sequence length="944" mass="108165">MGRTEGGRKFRPEKGMASMQDYFTDKGKTDILRSTRTGLWEIILCQGREPVMHADSVMLELLGLDAAPAPEECYQVWYNRIQDEYKGAVQETVSKAIASTRAEVQEVQYKWNHPLWGPISVRCGGMKDQEWEDGIRLRGYHQNITDTIMFQKEYDAVIQTLSGRYRGILLCDLRDGSYKIIKAAEDLKDNLTKYTDFREFLRGYSRSCIRPEFRNRIERFAEYEYIQEQFLSGEKQIEELYRIRSGSWQRVMAIPFAPESDLKARAILAFDIQDGEVEKRMDEVTARVAVSTIYTLVLSLDPISQEYSCLHYMGDRLKIAPKGMLSELLSQVMPSLPREDKEKLEQICSPDSYRDTESLEGILRIRDRDRKLHYYRYYGVPIHMELGDRILITGRNIDARQEVELRESVLTNLCQCYYSIYLFDLEHDIEEAIWQEEIIRRRQEFPKGSMAVYYEKFVRCHVYEEDQEKMRRVGSPEFLRTNLTPEQPVYDVDFRRVYPDGIRWVRSRFSIAETADGVVTKVIFANMGIDEQKRKELEEEAENKKSLFAAYESATMANEAKSNFLARMSHDIRTPMNAIIGMTALAASHTDQPERVRDCLEKISISSSHLLSLINEILDMSRIEKGKLELLEEPFHLETMLDNIYSIIKPTAMEKNHDITFSRKGVIHESLIGDANRVKQVLLNLITNAVKYTPDNGIIRVTTEEVPMGKAGWACYRFVVEDNGIGMSEEYMKQVFEPFSRAVVPVVQEQQGTGLGMSIAHGIVSTMQGDIHVESREGEGSSFTVTLNFRIQGKEQERAGDMRDCIRDDDMDCASLAGRRILLVEDNALNMEIARAILCEHGLEVDGAENGQEAYERFTSSAPGTYEAVLMDLQMPVMDGCTAARMIRASSHPQARTIPIIALTANAFAEDVAKALTSGMNYHIAKPIDFHQLFHALKQFMTTS</sequence>
<dbReference type="RefSeq" id="WP_117625674.1">
    <property type="nucleotide sequence ID" value="NZ_CAUHGS010000006.1"/>
</dbReference>
<dbReference type="CDD" id="cd00082">
    <property type="entry name" value="HisKA"/>
    <property type="match status" value="1"/>
</dbReference>
<keyword evidence="5" id="KW-0808">Transferase</keyword>
<evidence type="ECO:0000256" key="2">
    <source>
        <dbReference type="ARBA" id="ARBA00012438"/>
    </source>
</evidence>
<dbReference type="SUPFAM" id="SSF55874">
    <property type="entry name" value="ATPase domain of HSP90 chaperone/DNA topoisomerase II/histidine kinase"/>
    <property type="match status" value="1"/>
</dbReference>
<dbReference type="InterPro" id="IPR036890">
    <property type="entry name" value="HATPase_C_sf"/>
</dbReference>
<dbReference type="Gene3D" id="3.40.50.2300">
    <property type="match status" value="1"/>
</dbReference>
<dbReference type="AlphaFoldDB" id="A0A412ZE70"/>
<dbReference type="PROSITE" id="PS50110">
    <property type="entry name" value="RESPONSE_REGULATORY"/>
    <property type="match status" value="1"/>
</dbReference>
<dbReference type="InterPro" id="IPR005467">
    <property type="entry name" value="His_kinase_dom"/>
</dbReference>
<protein>
    <recommendedName>
        <fullName evidence="3">Stage 0 sporulation protein A homolog</fullName>
        <ecNumber evidence="2">2.7.13.3</ecNumber>
    </recommendedName>
</protein>
<accession>A0A412ZE70</accession>
<evidence type="ECO:0000256" key="9">
    <source>
        <dbReference type="SAM" id="Coils"/>
    </source>
</evidence>
<reference evidence="12 13" key="1">
    <citation type="submission" date="2018-08" db="EMBL/GenBank/DDBJ databases">
        <title>A genome reference for cultivated species of the human gut microbiota.</title>
        <authorList>
            <person name="Zou Y."/>
            <person name="Xue W."/>
            <person name="Luo G."/>
        </authorList>
    </citation>
    <scope>NUCLEOTIDE SEQUENCE [LARGE SCALE GENOMIC DNA]</scope>
    <source>
        <strain evidence="12 13">AF14-18</strain>
    </source>
</reference>
<dbReference type="PRINTS" id="PR00344">
    <property type="entry name" value="BCTRLSENSOR"/>
</dbReference>
<dbReference type="Pfam" id="PF00512">
    <property type="entry name" value="HisKA"/>
    <property type="match status" value="1"/>
</dbReference>
<evidence type="ECO:0000259" key="10">
    <source>
        <dbReference type="PROSITE" id="PS50109"/>
    </source>
</evidence>
<keyword evidence="9" id="KW-0175">Coiled coil</keyword>
<dbReference type="SUPFAM" id="SSF52172">
    <property type="entry name" value="CheY-like"/>
    <property type="match status" value="1"/>
</dbReference>
<dbReference type="InterPro" id="IPR003661">
    <property type="entry name" value="HisK_dim/P_dom"/>
</dbReference>
<dbReference type="CDD" id="cd17546">
    <property type="entry name" value="REC_hyHK_CKI1_RcsC-like"/>
    <property type="match status" value="1"/>
</dbReference>
<dbReference type="InterPro" id="IPR004358">
    <property type="entry name" value="Sig_transdc_His_kin-like_C"/>
</dbReference>
<dbReference type="InterPro" id="IPR036097">
    <property type="entry name" value="HisK_dim/P_sf"/>
</dbReference>
<dbReference type="InterPro" id="IPR011006">
    <property type="entry name" value="CheY-like_superfamily"/>
</dbReference>
<dbReference type="SMART" id="SM00388">
    <property type="entry name" value="HisKA"/>
    <property type="match status" value="1"/>
</dbReference>
<dbReference type="GO" id="GO:0000155">
    <property type="term" value="F:phosphorelay sensor kinase activity"/>
    <property type="evidence" value="ECO:0007669"/>
    <property type="project" value="InterPro"/>
</dbReference>
<comment type="caution">
    <text evidence="12">The sequence shown here is derived from an EMBL/GenBank/DDBJ whole genome shotgun (WGS) entry which is preliminary data.</text>
</comment>
<evidence type="ECO:0000256" key="5">
    <source>
        <dbReference type="ARBA" id="ARBA00022777"/>
    </source>
</evidence>
<name>A0A412ZE70_9FIRM</name>
<dbReference type="InterPro" id="IPR001789">
    <property type="entry name" value="Sig_transdc_resp-reg_receiver"/>
</dbReference>
<keyword evidence="5" id="KW-0418">Kinase</keyword>
<keyword evidence="4 8" id="KW-0597">Phosphoprotein</keyword>